<evidence type="ECO:0000256" key="1">
    <source>
        <dbReference type="SAM" id="MobiDB-lite"/>
    </source>
</evidence>
<accession>A0A5N5QNH6</accession>
<dbReference type="PROSITE" id="PS50234">
    <property type="entry name" value="VWFA"/>
    <property type="match status" value="1"/>
</dbReference>
<feature type="compositionally biased region" description="Polar residues" evidence="1">
    <location>
        <begin position="101"/>
        <end position="115"/>
    </location>
</feature>
<dbReference type="AlphaFoldDB" id="A0A5N5QNH6"/>
<dbReference type="Proteomes" id="UP000383932">
    <property type="component" value="Unassembled WGS sequence"/>
</dbReference>
<dbReference type="Gene3D" id="3.40.50.410">
    <property type="entry name" value="von Willebrand factor, type A domain"/>
    <property type="match status" value="1"/>
</dbReference>
<protein>
    <recommendedName>
        <fullName evidence="2">VWFA domain-containing protein</fullName>
    </recommendedName>
</protein>
<dbReference type="Pfam" id="PF00092">
    <property type="entry name" value="VWA"/>
    <property type="match status" value="1"/>
</dbReference>
<feature type="region of interest" description="Disordered" evidence="1">
    <location>
        <begin position="144"/>
        <end position="225"/>
    </location>
</feature>
<gene>
    <name evidence="3" type="ORF">CTheo_3250</name>
</gene>
<dbReference type="SUPFAM" id="SSF53300">
    <property type="entry name" value="vWA-like"/>
    <property type="match status" value="1"/>
</dbReference>
<dbReference type="PANTHER" id="PTHR34706">
    <property type="entry name" value="SLR1338 PROTEIN"/>
    <property type="match status" value="1"/>
</dbReference>
<dbReference type="InterPro" id="IPR002035">
    <property type="entry name" value="VWF_A"/>
</dbReference>
<dbReference type="InterPro" id="IPR036465">
    <property type="entry name" value="vWFA_dom_sf"/>
</dbReference>
<feature type="region of interest" description="Disordered" evidence="1">
    <location>
        <begin position="45"/>
        <end position="115"/>
    </location>
</feature>
<dbReference type="PANTHER" id="PTHR34706:SF1">
    <property type="entry name" value="VWFA DOMAIN-CONTAINING PROTEIN"/>
    <property type="match status" value="1"/>
</dbReference>
<dbReference type="OrthoDB" id="2142040at2759"/>
<evidence type="ECO:0000259" key="2">
    <source>
        <dbReference type="PROSITE" id="PS50234"/>
    </source>
</evidence>
<evidence type="ECO:0000313" key="4">
    <source>
        <dbReference type="Proteomes" id="UP000383932"/>
    </source>
</evidence>
<keyword evidence="4" id="KW-1185">Reference proteome</keyword>
<reference evidence="3 4" key="1">
    <citation type="journal article" date="2019" name="Fungal Biol. Biotechnol.">
        <title>Draft genome sequence of fastidious pathogen Ceratobasidium theobromae, which causes vascular-streak dieback in Theobroma cacao.</title>
        <authorList>
            <person name="Ali S.S."/>
            <person name="Asman A."/>
            <person name="Shao J."/>
            <person name="Firmansyah A.P."/>
            <person name="Susilo A.W."/>
            <person name="Rosmana A."/>
            <person name="McMahon P."/>
            <person name="Junaid M."/>
            <person name="Guest D."/>
            <person name="Kheng T.Y."/>
            <person name="Meinhardt L.W."/>
            <person name="Bailey B.A."/>
        </authorList>
    </citation>
    <scope>NUCLEOTIDE SEQUENCE [LARGE SCALE GENOMIC DNA]</scope>
    <source>
        <strain evidence="3 4">CT2</strain>
    </source>
</reference>
<name>A0A5N5QNH6_9AGAM</name>
<comment type="caution">
    <text evidence="3">The sequence shown here is derived from an EMBL/GenBank/DDBJ whole genome shotgun (WGS) entry which is preliminary data.</text>
</comment>
<proteinExistence type="predicted"/>
<sequence>MLSVISAYFRVSFLIGSPWALGRSPVSYLDTRILYISASWSMGQSSSQATDAVKPGTISGPMPLGTAVGGRPRSMSGDSNRQRRERRRSRDVTSTPSSPTITHTALVSSPQTRPTLRQDSISTIASAPPPYTPQPSRREFQLAEAPPPQVLPRESTASSRDYGYLQDKKPPISFGQAAESVQPQSHPHRRTVSHSVLAGPSQARSMSPGSRRRMPSLIPSSAPSFPGGFRAEVAQVASRTESLLELRSDSPDNTEASIAGSAEHTPVVSSRRGSKEDPLEMLRRYNTVMIVDDSSSMEGTSWAEARDALAGLADAAAKYDQEGIDVHFLNDPRVGTNIKNGVEVKQLFDQVQPNGITPTGEKLEQLLLAYMHKLEQAREEDPEGLGLGSVKPVNFIVITDGAPTDDPESVIVSTARRLDAGHFPLMQVGIQFVQIGTAEDTAEALRELDDGLANQHGIRDMVDTTPYTGSEFNAELLVKILLGGINRRVDRYGAAAVI</sequence>
<evidence type="ECO:0000313" key="3">
    <source>
        <dbReference type="EMBL" id="KAB5593332.1"/>
    </source>
</evidence>
<feature type="domain" description="VWFA" evidence="2">
    <location>
        <begin position="286"/>
        <end position="485"/>
    </location>
</feature>
<organism evidence="3 4">
    <name type="scientific">Ceratobasidium theobromae</name>
    <dbReference type="NCBI Taxonomy" id="1582974"/>
    <lineage>
        <taxon>Eukaryota</taxon>
        <taxon>Fungi</taxon>
        <taxon>Dikarya</taxon>
        <taxon>Basidiomycota</taxon>
        <taxon>Agaricomycotina</taxon>
        <taxon>Agaricomycetes</taxon>
        <taxon>Cantharellales</taxon>
        <taxon>Ceratobasidiaceae</taxon>
        <taxon>Ceratobasidium</taxon>
    </lineage>
</organism>
<feature type="region of interest" description="Disordered" evidence="1">
    <location>
        <begin position="245"/>
        <end position="276"/>
    </location>
</feature>
<dbReference type="EMBL" id="SSOP01000040">
    <property type="protein sequence ID" value="KAB5593332.1"/>
    <property type="molecule type" value="Genomic_DNA"/>
</dbReference>